<dbReference type="EMBL" id="JACGXL010000008">
    <property type="protein sequence ID" value="MBA8889701.1"/>
    <property type="molecule type" value="Genomic_DNA"/>
</dbReference>
<name>A0A839FC50_9GAMM</name>
<dbReference type="Gene3D" id="2.180.10.10">
    <property type="entry name" value="RHS repeat-associated core"/>
    <property type="match status" value="1"/>
</dbReference>
<sequence>RYARDDAGGRRYFLTDHLGSTTALSDSGGNVTARYSYSPYGDSSMTVLQGAAPTNSYQYTGRENDGAGLYYYRARYYSPGMRRFTQEDPLGLGDGPNPYAYVKDGPTMGTDPSGEFFTSVDVACARMPELCWNLLSEMTQARAGLERKLGNDCAANYWEAAADFAEAVRPLVLVAQIVPVRAVVELHHLLPQAKRFKNFFKRAQLDIEDFKIPLDRATHRLKPDGIHTRDGGDWNKVWDRFFEANPNATRDQIIRQLERMRRDFGI</sequence>
<dbReference type="InterPro" id="IPR022385">
    <property type="entry name" value="Rhs_assc_core"/>
</dbReference>
<feature type="non-terminal residue" evidence="1">
    <location>
        <position position="1"/>
    </location>
</feature>
<dbReference type="NCBIfam" id="TIGR03696">
    <property type="entry name" value="Rhs_assc_core"/>
    <property type="match status" value="1"/>
</dbReference>
<dbReference type="PANTHER" id="PTHR32305">
    <property type="match status" value="1"/>
</dbReference>
<proteinExistence type="predicted"/>
<organism evidence="1 2">
    <name type="scientific">Dokdonella fugitiva</name>
    <dbReference type="NCBI Taxonomy" id="328517"/>
    <lineage>
        <taxon>Bacteria</taxon>
        <taxon>Pseudomonadati</taxon>
        <taxon>Pseudomonadota</taxon>
        <taxon>Gammaproteobacteria</taxon>
        <taxon>Lysobacterales</taxon>
        <taxon>Rhodanobacteraceae</taxon>
        <taxon>Dokdonella</taxon>
    </lineage>
</organism>
<accession>A0A839FC50</accession>
<evidence type="ECO:0000313" key="1">
    <source>
        <dbReference type="EMBL" id="MBA8889701.1"/>
    </source>
</evidence>
<dbReference type="Proteomes" id="UP000550401">
    <property type="component" value="Unassembled WGS sequence"/>
</dbReference>
<keyword evidence="2" id="KW-1185">Reference proteome</keyword>
<dbReference type="PANTHER" id="PTHR32305:SF15">
    <property type="entry name" value="PROTEIN RHSA-RELATED"/>
    <property type="match status" value="1"/>
</dbReference>
<dbReference type="InterPro" id="IPR011755">
    <property type="entry name" value="CHP02269_MYXXA"/>
</dbReference>
<gene>
    <name evidence="1" type="ORF">FHW12_003948</name>
</gene>
<comment type="caution">
    <text evidence="1">The sequence shown here is derived from an EMBL/GenBank/DDBJ whole genome shotgun (WGS) entry which is preliminary data.</text>
</comment>
<evidence type="ECO:0000313" key="2">
    <source>
        <dbReference type="Proteomes" id="UP000550401"/>
    </source>
</evidence>
<dbReference type="AlphaFoldDB" id="A0A839FC50"/>
<protein>
    <submittedName>
        <fullName evidence="1">RHS repeat-associated protein</fullName>
    </submittedName>
</protein>
<dbReference type="RefSeq" id="WP_182532744.1">
    <property type="nucleotide sequence ID" value="NZ_JACGXL010000008.1"/>
</dbReference>
<reference evidence="1 2" key="1">
    <citation type="submission" date="2020-07" db="EMBL/GenBank/DDBJ databases">
        <title>Genomic Encyclopedia of Type Strains, Phase IV (KMG-V): Genome sequencing to study the core and pangenomes of soil and plant-associated prokaryotes.</title>
        <authorList>
            <person name="Whitman W."/>
        </authorList>
    </citation>
    <scope>NUCLEOTIDE SEQUENCE [LARGE SCALE GENOMIC DNA]</scope>
    <source>
        <strain evidence="1 2">RH2WT43</strain>
    </source>
</reference>
<dbReference type="InterPro" id="IPR050708">
    <property type="entry name" value="T6SS_VgrG/RHS"/>
</dbReference>
<dbReference type="Pfam" id="PF09533">
    <property type="entry name" value="DUF2380"/>
    <property type="match status" value="1"/>
</dbReference>